<dbReference type="EMBL" id="GIFC01003016">
    <property type="protein sequence ID" value="MXU85099.1"/>
    <property type="molecule type" value="Transcribed_RNA"/>
</dbReference>
<organism evidence="1">
    <name type="scientific">Ixodes ricinus</name>
    <name type="common">Common tick</name>
    <name type="synonym">Acarus ricinus</name>
    <dbReference type="NCBI Taxonomy" id="34613"/>
    <lineage>
        <taxon>Eukaryota</taxon>
        <taxon>Metazoa</taxon>
        <taxon>Ecdysozoa</taxon>
        <taxon>Arthropoda</taxon>
        <taxon>Chelicerata</taxon>
        <taxon>Arachnida</taxon>
        <taxon>Acari</taxon>
        <taxon>Parasitiformes</taxon>
        <taxon>Ixodida</taxon>
        <taxon>Ixodoidea</taxon>
        <taxon>Ixodidae</taxon>
        <taxon>Ixodinae</taxon>
        <taxon>Ixodes</taxon>
    </lineage>
</organism>
<reference evidence="1" key="1">
    <citation type="submission" date="2019-12" db="EMBL/GenBank/DDBJ databases">
        <title>An insight into the sialome of adult female Ixodes ricinus ticks feeding for 6 days.</title>
        <authorList>
            <person name="Perner J."/>
            <person name="Ribeiro J.M.C."/>
        </authorList>
    </citation>
    <scope>NUCLEOTIDE SEQUENCE</scope>
    <source>
        <strain evidence="1">Semi-engorged</strain>
        <tissue evidence="1">Salivary glands</tissue>
    </source>
</reference>
<name>A0A6B0TY37_IXORI</name>
<proteinExistence type="predicted"/>
<dbReference type="AlphaFoldDB" id="A0A6B0TY37"/>
<evidence type="ECO:0000313" key="1">
    <source>
        <dbReference type="EMBL" id="MXU85099.1"/>
    </source>
</evidence>
<accession>A0A6B0TY37</accession>
<protein>
    <submittedName>
        <fullName evidence="1">Uncharacterized protein</fullName>
    </submittedName>
</protein>
<sequence length="84" mass="10192">MKWRLECHSGALYFRNFCFPCGCASAQCVPDAMWLSCLRCFHVMLSIVYDTRLFCFSISKRPPAYFVWRFRYRNKTRRKLPFLF</sequence>